<evidence type="ECO:0000259" key="4">
    <source>
        <dbReference type="PROSITE" id="PS50222"/>
    </source>
</evidence>
<dbReference type="Pfam" id="PF13499">
    <property type="entry name" value="EF-hand_7"/>
    <property type="match status" value="2"/>
</dbReference>
<dbReference type="PROSITE" id="PS50222">
    <property type="entry name" value="EF_HAND_2"/>
    <property type="match status" value="4"/>
</dbReference>
<evidence type="ECO:0000259" key="3">
    <source>
        <dbReference type="PROSITE" id="PS50206"/>
    </source>
</evidence>
<dbReference type="GO" id="GO:0005509">
    <property type="term" value="F:calcium ion binding"/>
    <property type="evidence" value="ECO:0007669"/>
    <property type="project" value="InterPro"/>
</dbReference>
<feature type="domain" description="EF-hand" evidence="4">
    <location>
        <begin position="95"/>
        <end position="130"/>
    </location>
</feature>
<accession>A0A2J8A9M7</accession>
<dbReference type="InterPro" id="IPR050145">
    <property type="entry name" value="Centrin_CML-like"/>
</dbReference>
<feature type="domain" description="Rhodanese" evidence="3">
    <location>
        <begin position="185"/>
        <end position="300"/>
    </location>
</feature>
<evidence type="ECO:0000313" key="5">
    <source>
        <dbReference type="EMBL" id="PNH09211.1"/>
    </source>
</evidence>
<dbReference type="SMART" id="SM00054">
    <property type="entry name" value="EFh"/>
    <property type="match status" value="4"/>
</dbReference>
<dbReference type="SUPFAM" id="SSF52821">
    <property type="entry name" value="Rhodanese/Cell cycle control phosphatase"/>
    <property type="match status" value="1"/>
</dbReference>
<evidence type="ECO:0000313" key="6">
    <source>
        <dbReference type="Proteomes" id="UP000236333"/>
    </source>
</evidence>
<dbReference type="AlphaFoldDB" id="A0A2J8A9M7"/>
<evidence type="ECO:0000256" key="2">
    <source>
        <dbReference type="ARBA" id="ARBA00022837"/>
    </source>
</evidence>
<dbReference type="Proteomes" id="UP000236333">
    <property type="component" value="Unassembled WGS sequence"/>
</dbReference>
<dbReference type="CDD" id="cd00051">
    <property type="entry name" value="EFh"/>
    <property type="match status" value="1"/>
</dbReference>
<dbReference type="SMART" id="SM00450">
    <property type="entry name" value="RHOD"/>
    <property type="match status" value="1"/>
</dbReference>
<keyword evidence="1" id="KW-0677">Repeat</keyword>
<comment type="caution">
    <text evidence="5">The sequence shown here is derived from an EMBL/GenBank/DDBJ whole genome shotgun (WGS) entry which is preliminary data.</text>
</comment>
<dbReference type="Gene3D" id="1.10.238.10">
    <property type="entry name" value="EF-hand"/>
    <property type="match status" value="2"/>
</dbReference>
<dbReference type="InterPro" id="IPR036873">
    <property type="entry name" value="Rhodanese-like_dom_sf"/>
</dbReference>
<keyword evidence="6" id="KW-1185">Reference proteome</keyword>
<evidence type="ECO:0000256" key="1">
    <source>
        <dbReference type="ARBA" id="ARBA00022737"/>
    </source>
</evidence>
<gene>
    <name evidence="5" type="ORF">TSOC_004195</name>
</gene>
<reference evidence="5 6" key="1">
    <citation type="journal article" date="2017" name="Mol. Biol. Evol.">
        <title>The 4-celled Tetrabaena socialis nuclear genome reveals the essential components for genetic control of cell number at the origin of multicellularity in the volvocine lineage.</title>
        <authorList>
            <person name="Featherston J."/>
            <person name="Arakaki Y."/>
            <person name="Hanschen E.R."/>
            <person name="Ferris P.J."/>
            <person name="Michod R.E."/>
            <person name="Olson B.J.S.C."/>
            <person name="Nozaki H."/>
            <person name="Durand P.M."/>
        </authorList>
    </citation>
    <scope>NUCLEOTIDE SEQUENCE [LARGE SCALE GENOMIC DNA]</scope>
    <source>
        <strain evidence="5 6">NIES-571</strain>
    </source>
</reference>
<dbReference type="EMBL" id="PGGS01000099">
    <property type="protein sequence ID" value="PNH09211.1"/>
    <property type="molecule type" value="Genomic_DNA"/>
</dbReference>
<dbReference type="CDD" id="cd00158">
    <property type="entry name" value="RHOD"/>
    <property type="match status" value="1"/>
</dbReference>
<dbReference type="InterPro" id="IPR011992">
    <property type="entry name" value="EF-hand-dom_pair"/>
</dbReference>
<dbReference type="PROSITE" id="PS50206">
    <property type="entry name" value="RHODANESE_3"/>
    <property type="match status" value="1"/>
</dbReference>
<dbReference type="PANTHER" id="PTHR23050">
    <property type="entry name" value="CALCIUM BINDING PROTEIN"/>
    <property type="match status" value="1"/>
</dbReference>
<feature type="domain" description="EF-hand" evidence="4">
    <location>
        <begin position="50"/>
        <end position="73"/>
    </location>
</feature>
<dbReference type="PROSITE" id="PS00018">
    <property type="entry name" value="EF_HAND_1"/>
    <property type="match status" value="4"/>
</dbReference>
<dbReference type="SUPFAM" id="SSF47473">
    <property type="entry name" value="EF-hand"/>
    <property type="match status" value="1"/>
</dbReference>
<keyword evidence="2" id="KW-0106">Calcium</keyword>
<protein>
    <submittedName>
        <fullName evidence="5">Putative calcium-binding protein CML23</fullName>
    </submittedName>
</protein>
<feature type="domain" description="EF-hand" evidence="4">
    <location>
        <begin position="2"/>
        <end position="37"/>
    </location>
</feature>
<name>A0A2J8A9M7_9CHLO</name>
<dbReference type="OrthoDB" id="528158at2759"/>
<dbReference type="InterPro" id="IPR001763">
    <property type="entry name" value="Rhodanese-like_dom"/>
</dbReference>
<dbReference type="Gene3D" id="3.40.250.10">
    <property type="entry name" value="Rhodanese-like domain"/>
    <property type="match status" value="1"/>
</dbReference>
<dbReference type="InterPro" id="IPR018247">
    <property type="entry name" value="EF_Hand_1_Ca_BS"/>
</dbReference>
<organism evidence="5 6">
    <name type="scientific">Tetrabaena socialis</name>
    <dbReference type="NCBI Taxonomy" id="47790"/>
    <lineage>
        <taxon>Eukaryota</taxon>
        <taxon>Viridiplantae</taxon>
        <taxon>Chlorophyta</taxon>
        <taxon>core chlorophytes</taxon>
        <taxon>Chlorophyceae</taxon>
        <taxon>CS clade</taxon>
        <taxon>Chlamydomonadales</taxon>
        <taxon>Tetrabaenaceae</taxon>
        <taxon>Tetrabaena</taxon>
    </lineage>
</organism>
<dbReference type="InterPro" id="IPR002048">
    <property type="entry name" value="EF_hand_dom"/>
</dbReference>
<proteinExistence type="predicted"/>
<feature type="domain" description="EF-hand" evidence="4">
    <location>
        <begin position="131"/>
        <end position="166"/>
    </location>
</feature>
<sequence length="328" mass="35910">MDRKRALLDVFALLDQNDNGYVELRELKTTATSPTAQGQLEEACETLSWLDLDGDRRVSPEEFVQVFTFMGADMDDRQFELFVEDMKVHTGEPVSRESLLKRVFQSLDRDRSGYIEMHELKTLVGRVAPAESLERARGTLRMFDTNEDGRVSMDEFLSVFEFLGQDLDDTEFHLATTVVMDKLSGRQPLVLLDVRSDEERVVSVMPGAVPVCLQPAPAATWGYALAGGAPAAAAVVREALALTTAAAMPAAQPPVVVAYCSTGELGGVAALLLSEALKVTVYNMCGGIINYYNQGGSVARLSDGKQVQALHPGGQQQRAFVTRPNNYR</sequence>